<dbReference type="AlphaFoldDB" id="L1J8E9"/>
<proteinExistence type="predicted"/>
<dbReference type="Proteomes" id="UP000011087">
    <property type="component" value="Unassembled WGS sequence"/>
</dbReference>
<protein>
    <submittedName>
        <fullName evidence="2 3">Uncharacterized protein</fullName>
    </submittedName>
</protein>
<dbReference type="HOGENOM" id="CLU_1296524_0_0_1"/>
<reference evidence="3" key="3">
    <citation type="submission" date="2015-06" db="UniProtKB">
        <authorList>
            <consortium name="EnsemblProtists"/>
        </authorList>
    </citation>
    <scope>IDENTIFICATION</scope>
</reference>
<feature type="compositionally biased region" description="Basic and acidic residues" evidence="1">
    <location>
        <begin position="8"/>
        <end position="25"/>
    </location>
</feature>
<reference evidence="4" key="2">
    <citation type="submission" date="2012-11" db="EMBL/GenBank/DDBJ databases">
        <authorList>
            <person name="Kuo A."/>
            <person name="Curtis B.A."/>
            <person name="Tanifuji G."/>
            <person name="Burki F."/>
            <person name="Gruber A."/>
            <person name="Irimia M."/>
            <person name="Maruyama S."/>
            <person name="Arias M.C."/>
            <person name="Ball S.G."/>
            <person name="Gile G.H."/>
            <person name="Hirakawa Y."/>
            <person name="Hopkins J.F."/>
            <person name="Rensing S.A."/>
            <person name="Schmutz J."/>
            <person name="Symeonidi A."/>
            <person name="Elias M."/>
            <person name="Eveleigh R.J."/>
            <person name="Herman E.K."/>
            <person name="Klute M.J."/>
            <person name="Nakayama T."/>
            <person name="Obornik M."/>
            <person name="Reyes-Prieto A."/>
            <person name="Armbrust E.V."/>
            <person name="Aves S.J."/>
            <person name="Beiko R.G."/>
            <person name="Coutinho P."/>
            <person name="Dacks J.B."/>
            <person name="Durnford D.G."/>
            <person name="Fast N.M."/>
            <person name="Green B.R."/>
            <person name="Grisdale C."/>
            <person name="Hempe F."/>
            <person name="Henrissat B."/>
            <person name="Hoppner M.P."/>
            <person name="Ishida K.-I."/>
            <person name="Kim E."/>
            <person name="Koreny L."/>
            <person name="Kroth P.G."/>
            <person name="Liu Y."/>
            <person name="Malik S.-B."/>
            <person name="Maier U.G."/>
            <person name="McRose D."/>
            <person name="Mock T."/>
            <person name="Neilson J.A."/>
            <person name="Onodera N.T."/>
            <person name="Poole A.M."/>
            <person name="Pritham E.J."/>
            <person name="Richards T.A."/>
            <person name="Rocap G."/>
            <person name="Roy S.W."/>
            <person name="Sarai C."/>
            <person name="Schaack S."/>
            <person name="Shirato S."/>
            <person name="Slamovits C.H."/>
            <person name="Spencer D.F."/>
            <person name="Suzuki S."/>
            <person name="Worden A.Z."/>
            <person name="Zauner S."/>
            <person name="Barry K."/>
            <person name="Bell C."/>
            <person name="Bharti A.K."/>
            <person name="Crow J.A."/>
            <person name="Grimwood J."/>
            <person name="Kramer R."/>
            <person name="Lindquist E."/>
            <person name="Lucas S."/>
            <person name="Salamov A."/>
            <person name="McFadden G.I."/>
            <person name="Lane C.E."/>
            <person name="Keeling P.J."/>
            <person name="Gray M.W."/>
            <person name="Grigoriev I.V."/>
            <person name="Archibald J.M."/>
        </authorList>
    </citation>
    <scope>NUCLEOTIDE SEQUENCE</scope>
    <source>
        <strain evidence="4">CCMP2712</strain>
    </source>
</reference>
<evidence type="ECO:0000313" key="4">
    <source>
        <dbReference type="Proteomes" id="UP000011087"/>
    </source>
</evidence>
<organism evidence="2">
    <name type="scientific">Guillardia theta (strain CCMP2712)</name>
    <name type="common">Cryptophyte</name>
    <dbReference type="NCBI Taxonomy" id="905079"/>
    <lineage>
        <taxon>Eukaryota</taxon>
        <taxon>Cryptophyceae</taxon>
        <taxon>Pyrenomonadales</taxon>
        <taxon>Geminigeraceae</taxon>
        <taxon>Guillardia</taxon>
    </lineage>
</organism>
<evidence type="ECO:0000313" key="3">
    <source>
        <dbReference type="EnsemblProtists" id="EKX44379"/>
    </source>
</evidence>
<dbReference type="PaxDb" id="55529-EKX44379"/>
<dbReference type="KEGG" id="gtt:GUITHDRAFT_153035"/>
<evidence type="ECO:0000256" key="1">
    <source>
        <dbReference type="SAM" id="MobiDB-lite"/>
    </source>
</evidence>
<evidence type="ECO:0000313" key="2">
    <source>
        <dbReference type="EMBL" id="EKX44379.1"/>
    </source>
</evidence>
<name>L1J8E9_GUITC</name>
<dbReference type="RefSeq" id="XP_005831359.1">
    <property type="nucleotide sequence ID" value="XM_005831302.1"/>
</dbReference>
<feature type="region of interest" description="Disordered" evidence="1">
    <location>
        <begin position="1"/>
        <end position="57"/>
    </location>
</feature>
<gene>
    <name evidence="2" type="ORF">GUITHDRAFT_153035</name>
</gene>
<sequence length="181" mass="20452">MKTPRANEPSEDRDNQGPEKKRQDVKQASTPRSKTGSEEILNSGISAEAQDSRTQRSPWMNEMEGVHTGIEGLQSEIEGEQQERRNEEIGNVQGGIEDVQGKIKGVQKEITDLLKGMQGQNDPTQEEILKQLVSSKTQHVQYQQLLVDREKRLVEDKKRLEGLIPRPVQLRDSLSRPEVAC</sequence>
<keyword evidence="4" id="KW-1185">Reference proteome</keyword>
<dbReference type="GeneID" id="17301026"/>
<reference evidence="2 4" key="1">
    <citation type="journal article" date="2012" name="Nature">
        <title>Algal genomes reveal evolutionary mosaicism and the fate of nucleomorphs.</title>
        <authorList>
            <consortium name="DOE Joint Genome Institute"/>
            <person name="Curtis B.A."/>
            <person name="Tanifuji G."/>
            <person name="Burki F."/>
            <person name="Gruber A."/>
            <person name="Irimia M."/>
            <person name="Maruyama S."/>
            <person name="Arias M.C."/>
            <person name="Ball S.G."/>
            <person name="Gile G.H."/>
            <person name="Hirakawa Y."/>
            <person name="Hopkins J.F."/>
            <person name="Kuo A."/>
            <person name="Rensing S.A."/>
            <person name="Schmutz J."/>
            <person name="Symeonidi A."/>
            <person name="Elias M."/>
            <person name="Eveleigh R.J."/>
            <person name="Herman E.K."/>
            <person name="Klute M.J."/>
            <person name="Nakayama T."/>
            <person name="Obornik M."/>
            <person name="Reyes-Prieto A."/>
            <person name="Armbrust E.V."/>
            <person name="Aves S.J."/>
            <person name="Beiko R.G."/>
            <person name="Coutinho P."/>
            <person name="Dacks J.B."/>
            <person name="Durnford D.G."/>
            <person name="Fast N.M."/>
            <person name="Green B.R."/>
            <person name="Grisdale C.J."/>
            <person name="Hempel F."/>
            <person name="Henrissat B."/>
            <person name="Hoppner M.P."/>
            <person name="Ishida K."/>
            <person name="Kim E."/>
            <person name="Koreny L."/>
            <person name="Kroth P.G."/>
            <person name="Liu Y."/>
            <person name="Malik S.B."/>
            <person name="Maier U.G."/>
            <person name="McRose D."/>
            <person name="Mock T."/>
            <person name="Neilson J.A."/>
            <person name="Onodera N.T."/>
            <person name="Poole A.M."/>
            <person name="Pritham E.J."/>
            <person name="Richards T.A."/>
            <person name="Rocap G."/>
            <person name="Roy S.W."/>
            <person name="Sarai C."/>
            <person name="Schaack S."/>
            <person name="Shirato S."/>
            <person name="Slamovits C.H."/>
            <person name="Spencer D.F."/>
            <person name="Suzuki S."/>
            <person name="Worden A.Z."/>
            <person name="Zauner S."/>
            <person name="Barry K."/>
            <person name="Bell C."/>
            <person name="Bharti A.K."/>
            <person name="Crow J.A."/>
            <person name="Grimwood J."/>
            <person name="Kramer R."/>
            <person name="Lindquist E."/>
            <person name="Lucas S."/>
            <person name="Salamov A."/>
            <person name="McFadden G.I."/>
            <person name="Lane C.E."/>
            <person name="Keeling P.J."/>
            <person name="Gray M.W."/>
            <person name="Grigoriev I.V."/>
            <person name="Archibald J.M."/>
        </authorList>
    </citation>
    <scope>NUCLEOTIDE SEQUENCE</scope>
    <source>
        <strain evidence="2 4">CCMP2712</strain>
    </source>
</reference>
<accession>L1J8E9</accession>
<dbReference type="EnsemblProtists" id="EKX44379">
    <property type="protein sequence ID" value="EKX44379"/>
    <property type="gene ID" value="GUITHDRAFT_153035"/>
</dbReference>
<dbReference type="EMBL" id="JH993005">
    <property type="protein sequence ID" value="EKX44379.1"/>
    <property type="molecule type" value="Genomic_DNA"/>
</dbReference>